<organism evidence="6 7">
    <name type="scientific">Diplodia intermedia</name>
    <dbReference type="NCBI Taxonomy" id="856260"/>
    <lineage>
        <taxon>Eukaryota</taxon>
        <taxon>Fungi</taxon>
        <taxon>Dikarya</taxon>
        <taxon>Ascomycota</taxon>
        <taxon>Pezizomycotina</taxon>
        <taxon>Dothideomycetes</taxon>
        <taxon>Dothideomycetes incertae sedis</taxon>
        <taxon>Botryosphaeriales</taxon>
        <taxon>Botryosphaeriaceae</taxon>
        <taxon>Diplodia</taxon>
    </lineage>
</organism>
<comment type="similarity">
    <text evidence="2">Belongs to the amidase family.</text>
</comment>
<evidence type="ECO:0000256" key="3">
    <source>
        <dbReference type="ARBA" id="ARBA00012922"/>
    </source>
</evidence>
<dbReference type="InterPro" id="IPR036928">
    <property type="entry name" value="AS_sf"/>
</dbReference>
<dbReference type="PROSITE" id="PS00571">
    <property type="entry name" value="AMIDASES"/>
    <property type="match status" value="1"/>
</dbReference>
<evidence type="ECO:0000256" key="2">
    <source>
        <dbReference type="ARBA" id="ARBA00009199"/>
    </source>
</evidence>
<dbReference type="PANTHER" id="PTHR46072">
    <property type="entry name" value="AMIDASE-RELATED-RELATED"/>
    <property type="match status" value="1"/>
</dbReference>
<feature type="domain" description="Amidase" evidence="5">
    <location>
        <begin position="75"/>
        <end position="543"/>
    </location>
</feature>
<name>A0ABR3U0F2_9PEZI</name>
<evidence type="ECO:0000256" key="1">
    <source>
        <dbReference type="ARBA" id="ARBA00001311"/>
    </source>
</evidence>
<gene>
    <name evidence="6" type="ORF">SLS58_001993</name>
</gene>
<dbReference type="Pfam" id="PF01425">
    <property type="entry name" value="Amidase"/>
    <property type="match status" value="1"/>
</dbReference>
<dbReference type="InterPro" id="IPR023631">
    <property type="entry name" value="Amidase_dom"/>
</dbReference>
<accession>A0ABR3U0F2</accession>
<protein>
    <recommendedName>
        <fullName evidence="3">amidase</fullName>
        <ecNumber evidence="3">3.5.1.4</ecNumber>
    </recommendedName>
</protein>
<dbReference type="PIRSF" id="PIRSF001221">
    <property type="entry name" value="Amidase_fungi"/>
    <property type="match status" value="1"/>
</dbReference>
<comment type="catalytic activity">
    <reaction evidence="1">
        <text>a monocarboxylic acid amide + H2O = a monocarboxylate + NH4(+)</text>
        <dbReference type="Rhea" id="RHEA:12020"/>
        <dbReference type="ChEBI" id="CHEBI:15377"/>
        <dbReference type="ChEBI" id="CHEBI:28938"/>
        <dbReference type="ChEBI" id="CHEBI:35757"/>
        <dbReference type="ChEBI" id="CHEBI:83628"/>
        <dbReference type="EC" id="3.5.1.4"/>
    </reaction>
</comment>
<evidence type="ECO:0000259" key="5">
    <source>
        <dbReference type="Pfam" id="PF01425"/>
    </source>
</evidence>
<proteinExistence type="inferred from homology"/>
<dbReference type="PANTHER" id="PTHR46072:SF1">
    <property type="entry name" value="AMIDASE"/>
    <property type="match status" value="1"/>
</dbReference>
<keyword evidence="7" id="KW-1185">Reference proteome</keyword>
<evidence type="ECO:0000313" key="7">
    <source>
        <dbReference type="Proteomes" id="UP001521184"/>
    </source>
</evidence>
<evidence type="ECO:0000313" key="6">
    <source>
        <dbReference type="EMBL" id="KAL1648813.1"/>
    </source>
</evidence>
<dbReference type="SUPFAM" id="SSF75304">
    <property type="entry name" value="Amidase signature (AS) enzymes"/>
    <property type="match status" value="1"/>
</dbReference>
<reference evidence="6 7" key="1">
    <citation type="journal article" date="2023" name="Plant Dis.">
        <title>First Report of Diplodia intermedia Causing Canker and Dieback Diseases on Apple Trees in Canada.</title>
        <authorList>
            <person name="Ellouze W."/>
            <person name="Ilyukhin E."/>
            <person name="Sulman M."/>
            <person name="Ali S."/>
        </authorList>
    </citation>
    <scope>NUCLEOTIDE SEQUENCE [LARGE SCALE GENOMIC DNA]</scope>
    <source>
        <strain evidence="6 7">M45-28</strain>
    </source>
</reference>
<dbReference type="Gene3D" id="3.90.1300.10">
    <property type="entry name" value="Amidase signature (AS) domain"/>
    <property type="match status" value="1"/>
</dbReference>
<sequence>MVDWRAIAKERRAAQAAQIPPELRLKSIPDGLVNAVEYVESCGLLSAEELQLTAITDARVLVEKLASGAISSVRLTSAFIKRTAILQQLVGCCTEIFFDEALKWAEALDKHLAETGKLIGPLHGVPVSVKDGFDVKGVDTTIGWVGLVGKPASENGPEVDSLLDLGAVVYCKTNVPQHLMMADSYNHVFGQCVNPFNRNLISGGSSGGEGALVGGRGSVLGMGTDLGGSIRIPAGLQGLYGLCPTIGRVPFLKAARDQEYIVPPVAGPLTHSLATLEYYLDGLLSTSPWDTDPRSFPVPWRKELAAPPKTPLKLAFIFDDGIVKPQPPAARAVREAAEKVRAAGHEVVEWDTKTHVEGIQLWLKAVLADGGKGCRDIRELIDEPLIEGMVIGQEENFLDVAERQQLSMEKLRYEKAFLAQWKAAGIDGIVMPIAPWVSFKPKTWVKSKQWIGYSALWNLLNYTALAVPGTKADAELDQPGEDWKKHVPRNESDEFNYEQCEYSCRDAYELESFADEHVADDVNLAHGMPVGLQVVTGRFGEEKAVAIAKVLESLK</sequence>
<dbReference type="EMBL" id="JAKEKT020000008">
    <property type="protein sequence ID" value="KAL1648813.1"/>
    <property type="molecule type" value="Genomic_DNA"/>
</dbReference>
<keyword evidence="4" id="KW-0378">Hydrolase</keyword>
<dbReference type="EC" id="3.5.1.4" evidence="3"/>
<dbReference type="Proteomes" id="UP001521184">
    <property type="component" value="Unassembled WGS sequence"/>
</dbReference>
<evidence type="ECO:0000256" key="4">
    <source>
        <dbReference type="ARBA" id="ARBA00022801"/>
    </source>
</evidence>
<comment type="caution">
    <text evidence="6">The sequence shown here is derived from an EMBL/GenBank/DDBJ whole genome shotgun (WGS) entry which is preliminary data.</text>
</comment>
<dbReference type="InterPro" id="IPR020556">
    <property type="entry name" value="Amidase_CS"/>
</dbReference>